<evidence type="ECO:0000259" key="2">
    <source>
        <dbReference type="SMART" id="SM00642"/>
    </source>
</evidence>
<evidence type="ECO:0000313" key="5">
    <source>
        <dbReference type="Proteomes" id="UP000009046"/>
    </source>
</evidence>
<dbReference type="EMBL" id="AAZO01004043">
    <property type="status" value="NOT_ANNOTATED_CDS"/>
    <property type="molecule type" value="Genomic_DNA"/>
</dbReference>
<feature type="transmembrane region" description="Helical" evidence="1">
    <location>
        <begin position="31"/>
        <end position="52"/>
    </location>
</feature>
<evidence type="ECO:0000313" key="4">
    <source>
        <dbReference type="EnsemblMetazoa" id="PHUM347210-PA"/>
    </source>
</evidence>
<dbReference type="GeneID" id="8231900"/>
<dbReference type="Gene3D" id="3.20.20.80">
    <property type="entry name" value="Glycosidases"/>
    <property type="match status" value="1"/>
</dbReference>
<dbReference type="HOGENOM" id="CLU_023009_0_0_1"/>
<dbReference type="Proteomes" id="UP000009046">
    <property type="component" value="Unassembled WGS sequence"/>
</dbReference>
<organism>
    <name type="scientific">Pediculus humanus subsp. corporis</name>
    <name type="common">Body louse</name>
    <dbReference type="NCBI Taxonomy" id="121224"/>
    <lineage>
        <taxon>Eukaryota</taxon>
        <taxon>Metazoa</taxon>
        <taxon>Ecdysozoa</taxon>
        <taxon>Arthropoda</taxon>
        <taxon>Hexapoda</taxon>
        <taxon>Insecta</taxon>
        <taxon>Pterygota</taxon>
        <taxon>Neoptera</taxon>
        <taxon>Paraneoptera</taxon>
        <taxon>Psocodea</taxon>
        <taxon>Troctomorpha</taxon>
        <taxon>Phthiraptera</taxon>
        <taxon>Anoplura</taxon>
        <taxon>Pediculidae</taxon>
        <taxon>Pediculus</taxon>
    </lineage>
</organism>
<name>E0VNW9_PEDHC</name>
<dbReference type="GO" id="GO:0005975">
    <property type="term" value="P:carbohydrate metabolic process"/>
    <property type="evidence" value="ECO:0007669"/>
    <property type="project" value="InterPro"/>
</dbReference>
<reference evidence="3" key="2">
    <citation type="submission" date="2007-04" db="EMBL/GenBank/DDBJ databases">
        <title>The genome of the human body louse.</title>
        <authorList>
            <consortium name="The Human Body Louse Genome Consortium"/>
            <person name="Kirkness E."/>
            <person name="Walenz B."/>
            <person name="Hass B."/>
            <person name="Bruggner R."/>
            <person name="Strausberg R."/>
        </authorList>
    </citation>
    <scope>NUCLEOTIDE SEQUENCE</scope>
    <source>
        <strain evidence="3">USDA</strain>
    </source>
</reference>
<gene>
    <name evidence="4" type="primary">8231900</name>
    <name evidence="3" type="ORF">Phum_PHUM347210</name>
</gene>
<dbReference type="eggNOG" id="KOG0471">
    <property type="taxonomic scope" value="Eukaryota"/>
</dbReference>
<dbReference type="EnsemblMetazoa" id="PHUM347210-RA">
    <property type="protein sequence ID" value="PHUM347210-PA"/>
    <property type="gene ID" value="PHUM347210"/>
</dbReference>
<reference evidence="4" key="3">
    <citation type="submission" date="2020-05" db="UniProtKB">
        <authorList>
            <consortium name="EnsemblMetazoa"/>
        </authorList>
    </citation>
    <scope>IDENTIFICATION</scope>
    <source>
        <strain evidence="4">USDA</strain>
    </source>
</reference>
<dbReference type="InParanoid" id="E0VNW9"/>
<keyword evidence="5" id="KW-1185">Reference proteome</keyword>
<dbReference type="AlphaFoldDB" id="E0VNW9"/>
<keyword evidence="1" id="KW-0472">Membrane</keyword>
<keyword evidence="3" id="KW-0326">Glycosidase</keyword>
<evidence type="ECO:0000313" key="3">
    <source>
        <dbReference type="EMBL" id="EEB15075.1"/>
    </source>
</evidence>
<dbReference type="OMA" id="DPPVEWW"/>
<dbReference type="GO" id="GO:0004558">
    <property type="term" value="F:alpha-1,4-glucosidase activity"/>
    <property type="evidence" value="ECO:0007669"/>
    <property type="project" value="UniProtKB-EC"/>
</dbReference>
<feature type="domain" description="Glycosyl hydrolase family 13 catalytic" evidence="2">
    <location>
        <begin position="70"/>
        <end position="397"/>
    </location>
</feature>
<dbReference type="InterPro" id="IPR017853">
    <property type="entry name" value="GH"/>
</dbReference>
<keyword evidence="1" id="KW-1133">Transmembrane helix</keyword>
<keyword evidence="3" id="KW-0378">Hydrolase</keyword>
<dbReference type="CTD" id="8231900"/>
<dbReference type="VEuPathDB" id="VectorBase:PHUM347210"/>
<accession>E0VNW9</accession>
<dbReference type="SMART" id="SM00642">
    <property type="entry name" value="Aamy"/>
    <property type="match status" value="1"/>
</dbReference>
<dbReference type="SUPFAM" id="SSF51445">
    <property type="entry name" value="(Trans)glycosidases"/>
    <property type="match status" value="1"/>
</dbReference>
<reference evidence="3" key="1">
    <citation type="submission" date="2007-04" db="EMBL/GenBank/DDBJ databases">
        <title>Annotation of Pediculus humanus corporis strain USDA.</title>
        <authorList>
            <person name="Kirkness E."/>
            <person name="Hannick L."/>
            <person name="Hass B."/>
            <person name="Bruggner R."/>
            <person name="Lawson D."/>
            <person name="Bidwell S."/>
            <person name="Joardar V."/>
            <person name="Caler E."/>
            <person name="Walenz B."/>
            <person name="Inman J."/>
            <person name="Schobel S."/>
            <person name="Galinsky K."/>
            <person name="Amedeo P."/>
            <person name="Strausberg R."/>
        </authorList>
    </citation>
    <scope>NUCLEOTIDE SEQUENCE</scope>
    <source>
        <strain evidence="3">USDA</strain>
    </source>
</reference>
<dbReference type="PANTHER" id="PTHR10357">
    <property type="entry name" value="ALPHA-AMYLASE FAMILY MEMBER"/>
    <property type="match status" value="1"/>
</dbReference>
<dbReference type="EMBL" id="DS235354">
    <property type="protein sequence ID" value="EEB15075.1"/>
    <property type="molecule type" value="Genomic_DNA"/>
</dbReference>
<dbReference type="KEGG" id="phu:Phum_PHUM347210"/>
<protein>
    <submittedName>
        <fullName evidence="3 4">Alpha-amylase, putative</fullName>
        <ecNumber evidence="3">3.2.1.20</ecNumber>
    </submittedName>
</protein>
<dbReference type="EC" id="3.2.1.20" evidence="3"/>
<dbReference type="Pfam" id="PF00128">
    <property type="entry name" value="Alpha-amylase"/>
    <property type="match status" value="2"/>
</dbReference>
<dbReference type="InterPro" id="IPR006047">
    <property type="entry name" value="GH13_cat_dom"/>
</dbReference>
<keyword evidence="1" id="KW-0812">Transmembrane</keyword>
<dbReference type="STRING" id="121224.E0VNW9"/>
<sequence length="525" mass="60786">MKNISLDFTHHKTSDFSFISWNWPLIRKSCFWTIVSIMIACFCILIGMLATVPRRCFPSHKWYHGTVFYEIFPASYQDSNGDGIGDLRGIASRSGYLKKLGIQAVRLNSIFPADHYPEDFNKINNLTDIEKSLGNFEDFEYLINSFGNKNISVILDFPLFPFVNHLGEMNSSKLLKNEFTDKKEYLKPYIDGGIAGLMKSNSDYLKLKSQNVIKEAIEFWFKKGVDGIYLKDLIRYVDDVNFIQELKIWKNFRNQGFEKMLMCDYQVLENVKDEEIYMTILSTMDLLDVYLDVSNGTSFIQQEVDKYQKSKIYNQRDYPWIHWNIGNINSKRLASRVENNFGAILFQFLLPGTISIFYGDEIGLTEIHDPHLDHTDIEYVHHLAPMKWQPNGTGFTRFDSLPWLPYAKSVRTNNIHEEILSNMTSLRADAPSIYMNSIWKEEESLSNSAFRFVDRNIIVLERSYPRRNAFVVVYNAGTDEAHNDLSNIYYQGELLEDSKGRSGISINFSKMNLGSGEAIVVKLDK</sequence>
<dbReference type="RefSeq" id="XP_002427813.1">
    <property type="nucleotide sequence ID" value="XM_002427768.1"/>
</dbReference>
<dbReference type="PANTHER" id="PTHR10357:SF225">
    <property type="entry name" value="MALTASE 1-LIKE PROTEIN"/>
    <property type="match status" value="1"/>
</dbReference>
<dbReference type="OrthoDB" id="1740265at2759"/>
<proteinExistence type="predicted"/>
<evidence type="ECO:0000256" key="1">
    <source>
        <dbReference type="SAM" id="Phobius"/>
    </source>
</evidence>